<name>A0AAV5T3P8_9BILA</name>
<keyword evidence="2" id="KW-1185">Reference proteome</keyword>
<comment type="caution">
    <text evidence="1">The sequence shown here is derived from an EMBL/GenBank/DDBJ whole genome shotgun (WGS) entry which is preliminary data.</text>
</comment>
<evidence type="ECO:0000313" key="1">
    <source>
        <dbReference type="EMBL" id="GMS87159.1"/>
    </source>
</evidence>
<dbReference type="EMBL" id="BTSX01000002">
    <property type="protein sequence ID" value="GMS87159.1"/>
    <property type="molecule type" value="Genomic_DNA"/>
</dbReference>
<sequence length="137" mass="15323">IPMSDIVAGSTPKSIIFETFPSLGDLRLSPAEREQKQRRMEEAHLVERKEEKEARGFTKVLSSASAVKQNPSLPLPDFAAELTPKQIVQALNAGALSNTRKRVEMMVEDRLLKLFEEEKLMNSSLLTEINVLTAQTD</sequence>
<evidence type="ECO:0000313" key="2">
    <source>
        <dbReference type="Proteomes" id="UP001432027"/>
    </source>
</evidence>
<proteinExistence type="predicted"/>
<protein>
    <submittedName>
        <fullName evidence="1">Uncharacterized protein</fullName>
    </submittedName>
</protein>
<feature type="non-terminal residue" evidence="1">
    <location>
        <position position="137"/>
    </location>
</feature>
<reference evidence="1" key="1">
    <citation type="submission" date="2023-10" db="EMBL/GenBank/DDBJ databases">
        <title>Genome assembly of Pristionchus species.</title>
        <authorList>
            <person name="Yoshida K."/>
            <person name="Sommer R.J."/>
        </authorList>
    </citation>
    <scope>NUCLEOTIDE SEQUENCE</scope>
    <source>
        <strain evidence="1">RS0144</strain>
    </source>
</reference>
<organism evidence="1 2">
    <name type="scientific">Pristionchus entomophagus</name>
    <dbReference type="NCBI Taxonomy" id="358040"/>
    <lineage>
        <taxon>Eukaryota</taxon>
        <taxon>Metazoa</taxon>
        <taxon>Ecdysozoa</taxon>
        <taxon>Nematoda</taxon>
        <taxon>Chromadorea</taxon>
        <taxon>Rhabditida</taxon>
        <taxon>Rhabditina</taxon>
        <taxon>Diplogasteromorpha</taxon>
        <taxon>Diplogasteroidea</taxon>
        <taxon>Neodiplogasteridae</taxon>
        <taxon>Pristionchus</taxon>
    </lineage>
</organism>
<feature type="non-terminal residue" evidence="1">
    <location>
        <position position="1"/>
    </location>
</feature>
<accession>A0AAV5T3P8</accession>
<dbReference type="AlphaFoldDB" id="A0AAV5T3P8"/>
<dbReference type="Proteomes" id="UP001432027">
    <property type="component" value="Unassembled WGS sequence"/>
</dbReference>
<gene>
    <name evidence="1" type="ORF">PENTCL1PPCAC_9334</name>
</gene>